<reference evidence="11" key="1">
    <citation type="journal article" date="2023" name="Int. J. Syst. Evol. Microbiol.">
        <title>Mesoterricola silvestris gen. nov., sp. nov., Mesoterricola sediminis sp. nov., Geothrix oryzae sp. nov., Geothrix edaphica sp. nov., Geothrix rubra sp. nov., and Geothrix limicola sp. nov., six novel members of Acidobacteriota isolated from soils.</title>
        <authorList>
            <person name="Itoh H."/>
            <person name="Sugisawa Y."/>
            <person name="Mise K."/>
            <person name="Xu Z."/>
            <person name="Kuniyasu M."/>
            <person name="Ushijima N."/>
            <person name="Kawano K."/>
            <person name="Kobayashi E."/>
            <person name="Shiratori Y."/>
            <person name="Masuda Y."/>
            <person name="Senoo K."/>
        </authorList>
    </citation>
    <scope>NUCLEOTIDE SEQUENCE [LARGE SCALE GENOMIC DNA]</scope>
    <source>
        <strain evidence="11">W79</strain>
    </source>
</reference>
<keyword evidence="6" id="KW-0998">Cell outer membrane</keyword>
<evidence type="ECO:0000256" key="1">
    <source>
        <dbReference type="ARBA" id="ARBA00004571"/>
    </source>
</evidence>
<accession>A0AA48H2Q6</accession>
<evidence type="ECO:0000256" key="6">
    <source>
        <dbReference type="ARBA" id="ARBA00023237"/>
    </source>
</evidence>
<keyword evidence="8" id="KW-0732">Signal</keyword>
<evidence type="ECO:0000256" key="2">
    <source>
        <dbReference type="ARBA" id="ARBA00022448"/>
    </source>
</evidence>
<dbReference type="PANTHER" id="PTHR30069">
    <property type="entry name" value="TONB-DEPENDENT OUTER MEMBRANE RECEPTOR"/>
    <property type="match status" value="1"/>
</dbReference>
<organism evidence="10 11">
    <name type="scientific">Mesoterricola silvestris</name>
    <dbReference type="NCBI Taxonomy" id="2927979"/>
    <lineage>
        <taxon>Bacteria</taxon>
        <taxon>Pseudomonadati</taxon>
        <taxon>Acidobacteriota</taxon>
        <taxon>Holophagae</taxon>
        <taxon>Holophagales</taxon>
        <taxon>Holophagaceae</taxon>
        <taxon>Mesoterricola</taxon>
    </lineage>
</organism>
<evidence type="ECO:0000313" key="11">
    <source>
        <dbReference type="Proteomes" id="UP001238179"/>
    </source>
</evidence>
<feature type="domain" description="TonB-dependent transporter Oar-like beta-barrel" evidence="9">
    <location>
        <begin position="317"/>
        <end position="552"/>
    </location>
</feature>
<proteinExistence type="predicted"/>
<evidence type="ECO:0000256" key="7">
    <source>
        <dbReference type="SAM" id="MobiDB-lite"/>
    </source>
</evidence>
<evidence type="ECO:0000313" key="10">
    <source>
        <dbReference type="EMBL" id="BDU74923.1"/>
    </source>
</evidence>
<evidence type="ECO:0000256" key="8">
    <source>
        <dbReference type="SAM" id="SignalP"/>
    </source>
</evidence>
<name>A0AA48H2Q6_9BACT</name>
<evidence type="ECO:0000256" key="3">
    <source>
        <dbReference type="ARBA" id="ARBA00022452"/>
    </source>
</evidence>
<dbReference type="EMBL" id="AP027080">
    <property type="protein sequence ID" value="BDU74923.1"/>
    <property type="molecule type" value="Genomic_DNA"/>
</dbReference>
<dbReference type="InterPro" id="IPR036942">
    <property type="entry name" value="Beta-barrel_TonB_sf"/>
</dbReference>
<dbReference type="GO" id="GO:0009279">
    <property type="term" value="C:cell outer membrane"/>
    <property type="evidence" value="ECO:0007669"/>
    <property type="project" value="UniProtKB-SubCell"/>
</dbReference>
<dbReference type="InterPro" id="IPR008969">
    <property type="entry name" value="CarboxyPept-like_regulatory"/>
</dbReference>
<dbReference type="RefSeq" id="WP_316413603.1">
    <property type="nucleotide sequence ID" value="NZ_AP027080.1"/>
</dbReference>
<dbReference type="GO" id="GO:0015344">
    <property type="term" value="F:siderophore uptake transmembrane transporter activity"/>
    <property type="evidence" value="ECO:0007669"/>
    <property type="project" value="TreeGrafter"/>
</dbReference>
<dbReference type="Gene3D" id="2.60.40.1120">
    <property type="entry name" value="Carboxypeptidase-like, regulatory domain"/>
    <property type="match status" value="1"/>
</dbReference>
<dbReference type="Pfam" id="PF13620">
    <property type="entry name" value="CarboxypepD_reg"/>
    <property type="match status" value="1"/>
</dbReference>
<feature type="chain" id="PRO_5041303452" evidence="8">
    <location>
        <begin position="23"/>
        <end position="966"/>
    </location>
</feature>
<keyword evidence="4" id="KW-0812">Transmembrane</keyword>
<dbReference type="GO" id="GO:0044718">
    <property type="term" value="P:siderophore transmembrane transport"/>
    <property type="evidence" value="ECO:0007669"/>
    <property type="project" value="TreeGrafter"/>
</dbReference>
<dbReference type="Proteomes" id="UP001238179">
    <property type="component" value="Chromosome"/>
</dbReference>
<feature type="compositionally biased region" description="Low complexity" evidence="7">
    <location>
        <begin position="707"/>
        <end position="716"/>
    </location>
</feature>
<dbReference type="SUPFAM" id="SSF56935">
    <property type="entry name" value="Porins"/>
    <property type="match status" value="1"/>
</dbReference>
<comment type="subcellular location">
    <subcellularLocation>
        <location evidence="1">Cell outer membrane</location>
        <topology evidence="1">Multi-pass membrane protein</topology>
    </subcellularLocation>
</comment>
<sequence>MRNNLTRLGLTALTLVAGQVLVAQTVTTGAINGYVTDKGGNPVAAATVRLASGQVTRTVVTGADGHFQAGLLNAGAWSIQVTKAGFSPTRQSVNVSINTSTTANIKMDKEGAAVVEVIASSAAIDTTSTTTGSNFSLDTLSAVPTGREMSSLAYMTPGVTTSGFGASNGNAGLGLEISIGGASGAENSFSVDGLKTNDMRYGGQSVTMVQDFVDQVDIQTGGYKPEYSAMGGVFNVLTKSGSNDFAGAVWASHIPGSLSPKAKGTPWFRELPAASVTDIGARVGGAFVKDKFFYSFGVNYTLTNSPSYLNLSDLSAGATKTPDLQFMGKLQYYVTTDNQLTLSYFGNRSTATQDRGAGSPSNVYDGRGNADTSGDTVHNTSNFNLIWDSTLSPNVTMSIKAGQAKAENDITPNTTMSLIRDRTYYDVGGPGYGQADPLTYWATGGAGNIAKETNTTTQFAGDLTWVIGSDHSLKVGYSYLKSNYADVTHRNGGQTWQLQNSGGFLRAVRNVYDNDSEANAYFQAIYLQDTWQVNKKLNLFYGIRMEDQKQIGANGSTFMHFKFADYIQPRIGFTYDATGDGKSKISGSFAQYYMQIPQRMAIRTYGKEYYHLLYFGGTHTGTGAGQSTATFNRATNSVTVTGTPYTDIDYSTGWSNDPLADGLKLPKRTEILLGYDYQATGSTTLGIHGHYRKLTNPIEDSEITTRDGTPLDPNDPGDGGGQAIIWNPKGSVSWTSPFGNHAKVNVSDTLYPEAYNEYKALDVTYTYKTSDTYLFVGYTWSRDYGNYEGLISATNGQPDGGITASYDYWPYVGTGYLPTDHTHQFKSYGYKKVKIGKGDLALGFNFLAQSGRPYSQQDDGSTSNPVLPDPGGYANADFQDLKMGNKGRLPWLTRLDLTFHYDLPLEGRTRIEPFFEIYNVMNHRPETAVLEQYTDRYGNPQVPGRFGSATDYQPARSFRFGCKLKF</sequence>
<keyword evidence="11" id="KW-1185">Reference proteome</keyword>
<dbReference type="InterPro" id="IPR039426">
    <property type="entry name" value="TonB-dep_rcpt-like"/>
</dbReference>
<keyword evidence="2" id="KW-0813">Transport</keyword>
<dbReference type="InterPro" id="IPR057601">
    <property type="entry name" value="Oar-like_b-barrel"/>
</dbReference>
<dbReference type="Pfam" id="PF25183">
    <property type="entry name" value="OMP_b-brl_4"/>
    <property type="match status" value="1"/>
</dbReference>
<dbReference type="SUPFAM" id="SSF49464">
    <property type="entry name" value="Carboxypeptidase regulatory domain-like"/>
    <property type="match status" value="1"/>
</dbReference>
<protein>
    <submittedName>
        <fullName evidence="10">Membrane protein</fullName>
    </submittedName>
</protein>
<keyword evidence="5" id="KW-0472">Membrane</keyword>
<feature type="region of interest" description="Disordered" evidence="7">
    <location>
        <begin position="698"/>
        <end position="722"/>
    </location>
</feature>
<evidence type="ECO:0000256" key="4">
    <source>
        <dbReference type="ARBA" id="ARBA00022692"/>
    </source>
</evidence>
<evidence type="ECO:0000256" key="5">
    <source>
        <dbReference type="ARBA" id="ARBA00023136"/>
    </source>
</evidence>
<dbReference type="Gene3D" id="2.40.170.20">
    <property type="entry name" value="TonB-dependent receptor, beta-barrel domain"/>
    <property type="match status" value="1"/>
</dbReference>
<dbReference type="AlphaFoldDB" id="A0AA48H2Q6"/>
<keyword evidence="3" id="KW-1134">Transmembrane beta strand</keyword>
<evidence type="ECO:0000259" key="9">
    <source>
        <dbReference type="Pfam" id="PF25183"/>
    </source>
</evidence>
<gene>
    <name evidence="10" type="ORF">METEAL_40970</name>
</gene>
<feature type="signal peptide" evidence="8">
    <location>
        <begin position="1"/>
        <end position="22"/>
    </location>
</feature>
<dbReference type="PANTHER" id="PTHR30069:SF46">
    <property type="entry name" value="OAR PROTEIN"/>
    <property type="match status" value="1"/>
</dbReference>
<dbReference type="KEGG" id="msil:METEAL_40970"/>